<dbReference type="AlphaFoldDB" id="A0A9X1XC78"/>
<keyword evidence="5" id="KW-1185">Reference proteome</keyword>
<dbReference type="SUPFAM" id="SSF52821">
    <property type="entry name" value="Rhodanese/Cell cycle control phosphatase"/>
    <property type="match status" value="2"/>
</dbReference>
<dbReference type="InterPro" id="IPR045078">
    <property type="entry name" value="TST/MPST-like"/>
</dbReference>
<reference evidence="4" key="1">
    <citation type="submission" date="2021-09" db="EMBL/GenBank/DDBJ databases">
        <title>Genome analysis of Fictibacillus sp. KIGAM418 isolated from marine sediment.</title>
        <authorList>
            <person name="Seo M.-J."/>
            <person name="Cho E.-S."/>
            <person name="Hwang C.Y."/>
        </authorList>
    </citation>
    <scope>NUCLEOTIDE SEQUENCE</scope>
    <source>
        <strain evidence="4">KIGAM418</strain>
    </source>
</reference>
<sequence>MKNIVTQEWLESHLSRSDLVICDCRFNLSDPEAGRKQYDSGHIPGSIYVNLEKDLSRSVTEHGGRHPLPSKKEMSQAFGRLGIDEKKTVIAYDDQGGSYAARLWWMLKLLGSEKVFVLQIGFSAWERKGYPVTSENTVLQPTVFTPQESKWRTVSMEEVRLASLKDGKGAIVVDSRDPERYKGKHEPIDKKAGHIPGAVNIPWLKNVSEGSKWLDSSELKSVHKGLKEKPEVIVYCGSGVTACANILGMDEAGIENVRLYPGSWSDWISYPDNKIEKQ</sequence>
<dbReference type="RefSeq" id="WP_248252680.1">
    <property type="nucleotide sequence ID" value="NZ_JAIWJX010000002.1"/>
</dbReference>
<dbReference type="CDD" id="cd01449">
    <property type="entry name" value="TST_Repeat_2"/>
    <property type="match status" value="1"/>
</dbReference>
<dbReference type="Proteomes" id="UP001139011">
    <property type="component" value="Unassembled WGS sequence"/>
</dbReference>
<dbReference type="PANTHER" id="PTHR11364:SF27">
    <property type="entry name" value="SULFURTRANSFERASE"/>
    <property type="match status" value="1"/>
</dbReference>
<dbReference type="SMART" id="SM00450">
    <property type="entry name" value="RHOD"/>
    <property type="match status" value="2"/>
</dbReference>
<name>A0A9X1XC78_9BACL</name>
<evidence type="ECO:0000313" key="4">
    <source>
        <dbReference type="EMBL" id="MCK6257150.1"/>
    </source>
</evidence>
<dbReference type="GO" id="GO:0004792">
    <property type="term" value="F:thiosulfate-cyanide sulfurtransferase activity"/>
    <property type="evidence" value="ECO:0007669"/>
    <property type="project" value="TreeGrafter"/>
</dbReference>
<evidence type="ECO:0000259" key="3">
    <source>
        <dbReference type="PROSITE" id="PS50206"/>
    </source>
</evidence>
<accession>A0A9X1XC78</accession>
<dbReference type="CDD" id="cd01448">
    <property type="entry name" value="TST_Repeat_1"/>
    <property type="match status" value="1"/>
</dbReference>
<dbReference type="FunFam" id="3.40.250.10:FF:000035">
    <property type="entry name" value="Thiosulfate sulfurtransferase"/>
    <property type="match status" value="1"/>
</dbReference>
<keyword evidence="1" id="KW-0808">Transferase</keyword>
<feature type="domain" description="Rhodanese" evidence="3">
    <location>
        <begin position="15"/>
        <end position="134"/>
    </location>
</feature>
<protein>
    <submittedName>
        <fullName evidence="4">Sulfurtransferase</fullName>
    </submittedName>
</protein>
<dbReference type="PROSITE" id="PS50206">
    <property type="entry name" value="RHODANESE_3"/>
    <property type="match status" value="2"/>
</dbReference>
<dbReference type="EMBL" id="JAIWJX010000002">
    <property type="protein sequence ID" value="MCK6257150.1"/>
    <property type="molecule type" value="Genomic_DNA"/>
</dbReference>
<evidence type="ECO:0000256" key="1">
    <source>
        <dbReference type="ARBA" id="ARBA00022679"/>
    </source>
</evidence>
<feature type="domain" description="Rhodanese" evidence="3">
    <location>
        <begin position="166"/>
        <end position="276"/>
    </location>
</feature>
<proteinExistence type="predicted"/>
<keyword evidence="2" id="KW-0677">Repeat</keyword>
<dbReference type="PANTHER" id="PTHR11364">
    <property type="entry name" value="THIOSULFATE SULFERTANSFERASE"/>
    <property type="match status" value="1"/>
</dbReference>
<evidence type="ECO:0000256" key="2">
    <source>
        <dbReference type="ARBA" id="ARBA00022737"/>
    </source>
</evidence>
<evidence type="ECO:0000313" key="5">
    <source>
        <dbReference type="Proteomes" id="UP001139011"/>
    </source>
</evidence>
<dbReference type="InterPro" id="IPR001763">
    <property type="entry name" value="Rhodanese-like_dom"/>
</dbReference>
<dbReference type="Gene3D" id="3.40.250.10">
    <property type="entry name" value="Rhodanese-like domain"/>
    <property type="match status" value="2"/>
</dbReference>
<organism evidence="4 5">
    <name type="scientific">Fictibacillus marinisediminis</name>
    <dbReference type="NCBI Taxonomy" id="2878389"/>
    <lineage>
        <taxon>Bacteria</taxon>
        <taxon>Bacillati</taxon>
        <taxon>Bacillota</taxon>
        <taxon>Bacilli</taxon>
        <taxon>Bacillales</taxon>
        <taxon>Fictibacillaceae</taxon>
        <taxon>Fictibacillus</taxon>
    </lineage>
</organism>
<gene>
    <name evidence="4" type="ORF">LCY76_11140</name>
</gene>
<dbReference type="Pfam" id="PF00581">
    <property type="entry name" value="Rhodanese"/>
    <property type="match status" value="2"/>
</dbReference>
<dbReference type="InterPro" id="IPR036873">
    <property type="entry name" value="Rhodanese-like_dom_sf"/>
</dbReference>
<comment type="caution">
    <text evidence="4">The sequence shown here is derived from an EMBL/GenBank/DDBJ whole genome shotgun (WGS) entry which is preliminary data.</text>
</comment>